<dbReference type="EMBL" id="JAKKDL010000011">
    <property type="protein sequence ID" value="MCF7530218.1"/>
    <property type="molecule type" value="Genomic_DNA"/>
</dbReference>
<evidence type="ECO:0000256" key="1">
    <source>
        <dbReference type="ARBA" id="ARBA00022649"/>
    </source>
</evidence>
<keyword evidence="1" id="KW-1277">Toxin-antitoxin system</keyword>
<comment type="caution">
    <text evidence="3">The sequence shown here is derived from an EMBL/GenBank/DDBJ whole genome shotgun (WGS) entry which is preliminary data.</text>
</comment>
<accession>A0AAW5AK35</accession>
<evidence type="ECO:0000256" key="2">
    <source>
        <dbReference type="ARBA" id="ARBA00049988"/>
    </source>
</evidence>
<dbReference type="InterPro" id="IPR014795">
    <property type="entry name" value="TacA_1-like"/>
</dbReference>
<dbReference type="RefSeq" id="WP_237093111.1">
    <property type="nucleotide sequence ID" value="NZ_JAKKDL010000011.1"/>
</dbReference>
<organism evidence="3 4">
    <name type="scientific">Neisseria lisongii</name>
    <dbReference type="NCBI Taxonomy" id="2912188"/>
    <lineage>
        <taxon>Bacteria</taxon>
        <taxon>Pseudomonadati</taxon>
        <taxon>Pseudomonadota</taxon>
        <taxon>Betaproteobacteria</taxon>
        <taxon>Neisseriales</taxon>
        <taxon>Neisseriaceae</taxon>
        <taxon>Neisseria</taxon>
    </lineage>
</organism>
<evidence type="ECO:0000313" key="4">
    <source>
        <dbReference type="Proteomes" id="UP001201397"/>
    </source>
</evidence>
<evidence type="ECO:0000313" key="3">
    <source>
        <dbReference type="EMBL" id="MCF7530218.1"/>
    </source>
</evidence>
<dbReference type="InterPro" id="IPR010985">
    <property type="entry name" value="Ribbon_hlx_hlx"/>
</dbReference>
<dbReference type="SUPFAM" id="SSF47598">
    <property type="entry name" value="Ribbon-helix-helix"/>
    <property type="match status" value="1"/>
</dbReference>
<dbReference type="Proteomes" id="UP001201397">
    <property type="component" value="Unassembled WGS sequence"/>
</dbReference>
<dbReference type="Gene3D" id="1.20.5.780">
    <property type="entry name" value="Single helix bin"/>
    <property type="match status" value="1"/>
</dbReference>
<dbReference type="Pfam" id="PF08681">
    <property type="entry name" value="TacA1"/>
    <property type="match status" value="1"/>
</dbReference>
<sequence>MQATERIQLRTTPHTKNILEQASQILGVSVSYFILDSAHRRAVETVKNNTQITLNAEEWQQAVEMLDTPGQTHEAMQALFDKGYTCVDH</sequence>
<dbReference type="PANTHER" id="PTHR35401">
    <property type="entry name" value="COPG FAMILY HELIX-TURN-HELIX PROTEIN-RELATED-RELATED"/>
    <property type="match status" value="1"/>
</dbReference>
<dbReference type="PANTHER" id="PTHR35401:SF2">
    <property type="entry name" value="ABC-TYPE TRANSPORT SYSTEM"/>
    <property type="match status" value="1"/>
</dbReference>
<gene>
    <name evidence="3" type="ORF">L4H06_08275</name>
</gene>
<name>A0AAW5AK35_9NEIS</name>
<proteinExistence type="inferred from homology"/>
<reference evidence="3" key="1">
    <citation type="submission" date="2022-01" db="EMBL/GenBank/DDBJ databases">
        <title>Neisseria sp. ZJ104.</title>
        <authorList>
            <person name="Yang C."/>
        </authorList>
    </citation>
    <scope>NUCLEOTIDE SEQUENCE</scope>
    <source>
        <strain evidence="3">ZJ104</strain>
    </source>
</reference>
<dbReference type="AlphaFoldDB" id="A0AAW5AK35"/>
<dbReference type="GO" id="GO:0006355">
    <property type="term" value="P:regulation of DNA-templated transcription"/>
    <property type="evidence" value="ECO:0007669"/>
    <property type="project" value="InterPro"/>
</dbReference>
<comment type="similarity">
    <text evidence="2">Belongs to the TacA antitoxin family.</text>
</comment>
<protein>
    <submittedName>
        <fullName evidence="3">DUF1778 domain-containing protein</fullName>
    </submittedName>
</protein>